<evidence type="ECO:0000256" key="6">
    <source>
        <dbReference type="ARBA" id="ARBA00049011"/>
    </source>
</evidence>
<proteinExistence type="inferred from homology"/>
<evidence type="ECO:0000256" key="5">
    <source>
        <dbReference type="ARBA" id="ARBA00044504"/>
    </source>
</evidence>
<dbReference type="EMBL" id="BMAC01000131">
    <property type="protein sequence ID" value="GFP86729.1"/>
    <property type="molecule type" value="Genomic_DNA"/>
</dbReference>
<evidence type="ECO:0000256" key="1">
    <source>
        <dbReference type="ARBA" id="ARBA00004141"/>
    </source>
</evidence>
<dbReference type="InterPro" id="IPR036259">
    <property type="entry name" value="MFS_trans_sf"/>
</dbReference>
<dbReference type="GO" id="GO:0016020">
    <property type="term" value="C:membrane"/>
    <property type="evidence" value="ECO:0007669"/>
    <property type="project" value="UniProtKB-SubCell"/>
</dbReference>
<accession>A0A830BMG2</accession>
<sequence>MPLGLSSLPFNLYMSVALNALCDSLSSLILLFVIEKLRRKVSVIGFCLFSGICNMMSIFVRVKGLRMGFELFHFFSDCMAFNVLLVYTMELFPTSIRNLALSIMREEILLDGLLDPVMAAVSKKNGFMSYGVFGVTILFCGLFVVWLPETKGTVLCDTVEDEEGKNGFNRNGVDYA</sequence>
<comment type="subcellular location">
    <subcellularLocation>
        <location evidence="1">Membrane</location>
        <topology evidence="1">Multi-pass membrane protein</topology>
    </subcellularLocation>
</comment>
<keyword evidence="3 7" id="KW-1133">Transmembrane helix</keyword>
<evidence type="ECO:0000256" key="4">
    <source>
        <dbReference type="ARBA" id="ARBA00023136"/>
    </source>
</evidence>
<dbReference type="Proteomes" id="UP000653305">
    <property type="component" value="Unassembled WGS sequence"/>
</dbReference>
<evidence type="ECO:0000256" key="2">
    <source>
        <dbReference type="ARBA" id="ARBA00022692"/>
    </source>
</evidence>
<reference evidence="8" key="1">
    <citation type="submission" date="2020-07" db="EMBL/GenBank/DDBJ databases">
        <title>Ethylene signaling mediates host invasion by parasitic plants.</title>
        <authorList>
            <person name="Yoshida S."/>
        </authorList>
    </citation>
    <scope>NUCLEOTIDE SEQUENCE</scope>
    <source>
        <strain evidence="8">Okayama</strain>
    </source>
</reference>
<gene>
    <name evidence="8" type="ORF">PHJA_000816700</name>
</gene>
<feature type="transmembrane region" description="Helical" evidence="7">
    <location>
        <begin position="41"/>
        <end position="60"/>
    </location>
</feature>
<comment type="caution">
    <text evidence="8">The sequence shown here is derived from an EMBL/GenBank/DDBJ whole genome shotgun (WGS) entry which is preliminary data.</text>
</comment>
<comment type="catalytic activity">
    <reaction evidence="6">
        <text>phosphate(in) + H(+)(in) = phosphate(out) + H(+)(out)</text>
        <dbReference type="Rhea" id="RHEA:29939"/>
        <dbReference type="ChEBI" id="CHEBI:15378"/>
        <dbReference type="ChEBI" id="CHEBI:43474"/>
    </reaction>
    <physiologicalReaction direction="right-to-left" evidence="6">
        <dbReference type="Rhea" id="RHEA:29941"/>
    </physiologicalReaction>
</comment>
<evidence type="ECO:0000313" key="9">
    <source>
        <dbReference type="Proteomes" id="UP000653305"/>
    </source>
</evidence>
<dbReference type="OrthoDB" id="5296287at2759"/>
<feature type="transmembrane region" description="Helical" evidence="7">
    <location>
        <begin position="12"/>
        <end position="34"/>
    </location>
</feature>
<dbReference type="SUPFAM" id="SSF103473">
    <property type="entry name" value="MFS general substrate transporter"/>
    <property type="match status" value="1"/>
</dbReference>
<evidence type="ECO:0000313" key="8">
    <source>
        <dbReference type="EMBL" id="GFP86729.1"/>
    </source>
</evidence>
<organism evidence="8 9">
    <name type="scientific">Phtheirospermum japonicum</name>
    <dbReference type="NCBI Taxonomy" id="374723"/>
    <lineage>
        <taxon>Eukaryota</taxon>
        <taxon>Viridiplantae</taxon>
        <taxon>Streptophyta</taxon>
        <taxon>Embryophyta</taxon>
        <taxon>Tracheophyta</taxon>
        <taxon>Spermatophyta</taxon>
        <taxon>Magnoliopsida</taxon>
        <taxon>eudicotyledons</taxon>
        <taxon>Gunneridae</taxon>
        <taxon>Pentapetalae</taxon>
        <taxon>asterids</taxon>
        <taxon>lamiids</taxon>
        <taxon>Lamiales</taxon>
        <taxon>Orobanchaceae</taxon>
        <taxon>Orobanchaceae incertae sedis</taxon>
        <taxon>Phtheirospermum</taxon>
    </lineage>
</organism>
<protein>
    <submittedName>
        <fullName evidence="8">Organic cation/carnitine transporter 3</fullName>
    </submittedName>
</protein>
<evidence type="ECO:0000256" key="7">
    <source>
        <dbReference type="SAM" id="Phobius"/>
    </source>
</evidence>
<name>A0A830BMG2_9LAMI</name>
<keyword evidence="2 7" id="KW-0812">Transmembrane</keyword>
<dbReference type="AlphaFoldDB" id="A0A830BMG2"/>
<dbReference type="Gene3D" id="1.20.1250.20">
    <property type="entry name" value="MFS general substrate transporter like domains"/>
    <property type="match status" value="1"/>
</dbReference>
<feature type="transmembrane region" description="Helical" evidence="7">
    <location>
        <begin position="72"/>
        <end position="92"/>
    </location>
</feature>
<evidence type="ECO:0000256" key="3">
    <source>
        <dbReference type="ARBA" id="ARBA00022989"/>
    </source>
</evidence>
<keyword evidence="9" id="KW-1185">Reference proteome</keyword>
<dbReference type="PANTHER" id="PTHR24064">
    <property type="entry name" value="SOLUTE CARRIER FAMILY 22 MEMBER"/>
    <property type="match status" value="1"/>
</dbReference>
<comment type="similarity">
    <text evidence="5">Belongs to the major facilitator superfamily. Phosphate:H(+) symporter (TC 2.A.1.9) family.</text>
</comment>
<feature type="transmembrane region" description="Helical" evidence="7">
    <location>
        <begin position="127"/>
        <end position="147"/>
    </location>
</feature>
<keyword evidence="4 7" id="KW-0472">Membrane</keyword>